<keyword evidence="3 5" id="KW-0687">Ribonucleoprotein</keyword>
<organism evidence="6 7">
    <name type="scientific">Anaerosalibacter massiliensis</name>
    <dbReference type="NCBI Taxonomy" id="1347392"/>
    <lineage>
        <taxon>Bacteria</taxon>
        <taxon>Bacillati</taxon>
        <taxon>Bacillota</taxon>
        <taxon>Tissierellia</taxon>
        <taxon>Tissierellales</taxon>
        <taxon>Sporanaerobacteraceae</taxon>
        <taxon>Anaerosalibacter</taxon>
    </lineage>
</organism>
<proteinExistence type="inferred from homology"/>
<dbReference type="PROSITE" id="PS00831">
    <property type="entry name" value="RIBOSOMAL_L27"/>
    <property type="match status" value="1"/>
</dbReference>
<dbReference type="InterPro" id="IPR001684">
    <property type="entry name" value="Ribosomal_bL27"/>
</dbReference>
<dbReference type="GO" id="GO:0022625">
    <property type="term" value="C:cytosolic large ribosomal subunit"/>
    <property type="evidence" value="ECO:0007669"/>
    <property type="project" value="TreeGrafter"/>
</dbReference>
<keyword evidence="7" id="KW-1185">Reference proteome</keyword>
<dbReference type="GO" id="GO:0006412">
    <property type="term" value="P:translation"/>
    <property type="evidence" value="ECO:0007669"/>
    <property type="project" value="UniProtKB-UniRule"/>
</dbReference>
<accession>A0A9X2MK71</accession>
<dbReference type="Proteomes" id="UP001142078">
    <property type="component" value="Unassembled WGS sequence"/>
</dbReference>
<protein>
    <recommendedName>
        <fullName evidence="4 5">Large ribosomal subunit protein bL27</fullName>
    </recommendedName>
</protein>
<evidence type="ECO:0000313" key="6">
    <source>
        <dbReference type="EMBL" id="MCR2044996.1"/>
    </source>
</evidence>
<comment type="caution">
    <text evidence="6">The sequence shown here is derived from an EMBL/GenBank/DDBJ whole genome shotgun (WGS) entry which is preliminary data.</text>
</comment>
<dbReference type="EMBL" id="JANJZL010000010">
    <property type="protein sequence ID" value="MCR2044996.1"/>
    <property type="molecule type" value="Genomic_DNA"/>
</dbReference>
<dbReference type="InterPro" id="IPR018261">
    <property type="entry name" value="Ribosomal_bL27_CS"/>
</dbReference>
<dbReference type="SUPFAM" id="SSF110324">
    <property type="entry name" value="Ribosomal L27 protein-like"/>
    <property type="match status" value="1"/>
</dbReference>
<evidence type="ECO:0000313" key="7">
    <source>
        <dbReference type="Proteomes" id="UP001142078"/>
    </source>
</evidence>
<dbReference type="Pfam" id="PF01016">
    <property type="entry name" value="Ribosomal_L27"/>
    <property type="match status" value="1"/>
</dbReference>
<dbReference type="Gene3D" id="2.40.50.100">
    <property type="match status" value="1"/>
</dbReference>
<evidence type="ECO:0000256" key="2">
    <source>
        <dbReference type="ARBA" id="ARBA00022980"/>
    </source>
</evidence>
<dbReference type="GO" id="GO:0003735">
    <property type="term" value="F:structural constituent of ribosome"/>
    <property type="evidence" value="ECO:0007669"/>
    <property type="project" value="InterPro"/>
</dbReference>
<dbReference type="AlphaFoldDB" id="A0A9X2MK71"/>
<evidence type="ECO:0000256" key="5">
    <source>
        <dbReference type="HAMAP-Rule" id="MF_00539"/>
    </source>
</evidence>
<evidence type="ECO:0000256" key="1">
    <source>
        <dbReference type="ARBA" id="ARBA00010797"/>
    </source>
</evidence>
<reference evidence="6" key="1">
    <citation type="submission" date="2022-07" db="EMBL/GenBank/DDBJ databases">
        <title>Enhanced cultured diversity of the mouse gut microbiota enables custom-made synthetic communities.</title>
        <authorList>
            <person name="Afrizal A."/>
        </authorList>
    </citation>
    <scope>NUCLEOTIDE SEQUENCE</scope>
    <source>
        <strain evidence="6">DSM 29482</strain>
    </source>
</reference>
<keyword evidence="2 5" id="KW-0689">Ribosomal protein</keyword>
<dbReference type="NCBIfam" id="TIGR00062">
    <property type="entry name" value="L27"/>
    <property type="match status" value="1"/>
</dbReference>
<evidence type="ECO:0000256" key="4">
    <source>
        <dbReference type="ARBA" id="ARBA00035175"/>
    </source>
</evidence>
<sequence length="98" mass="10707">MIKLNLQLFATKKGVGSSRNGRDSEAKRLGVKRGDGQLVLAGNILVRQRGTKIHPGTNVGRGGDDTLFAKVDGFVKFEKKGRNRKQVSVYPVEVEELA</sequence>
<dbReference type="PRINTS" id="PR00063">
    <property type="entry name" value="RIBOSOMALL27"/>
</dbReference>
<dbReference type="PANTHER" id="PTHR15893">
    <property type="entry name" value="RIBOSOMAL PROTEIN L27"/>
    <property type="match status" value="1"/>
</dbReference>
<dbReference type="PANTHER" id="PTHR15893:SF0">
    <property type="entry name" value="LARGE RIBOSOMAL SUBUNIT PROTEIN BL27M"/>
    <property type="match status" value="1"/>
</dbReference>
<dbReference type="OrthoDB" id="9803474at2"/>
<dbReference type="FunFam" id="2.40.50.100:FF:000004">
    <property type="entry name" value="50S ribosomal protein L27"/>
    <property type="match status" value="1"/>
</dbReference>
<name>A0A9X2MK71_9FIRM</name>
<evidence type="ECO:0000256" key="3">
    <source>
        <dbReference type="ARBA" id="ARBA00023274"/>
    </source>
</evidence>
<gene>
    <name evidence="5 6" type="primary">rpmA</name>
    <name evidence="6" type="ORF">NSA23_12865</name>
</gene>
<dbReference type="RefSeq" id="WP_042680984.1">
    <property type="nucleotide sequence ID" value="NZ_CABKTM010000026.1"/>
</dbReference>
<dbReference type="HAMAP" id="MF_00539">
    <property type="entry name" value="Ribosomal_bL27"/>
    <property type="match status" value="1"/>
</dbReference>
<comment type="similarity">
    <text evidence="1 5">Belongs to the bacterial ribosomal protein bL27 family.</text>
</comment>